<keyword evidence="2" id="KW-1185">Reference proteome</keyword>
<dbReference type="InParanoid" id="A0A0C2SH43"/>
<dbReference type="AlphaFoldDB" id="A0A0C2SH43"/>
<protein>
    <submittedName>
        <fullName evidence="1">Uncharacterized protein</fullName>
    </submittedName>
</protein>
<dbReference type="EMBL" id="KN818270">
    <property type="protein sequence ID" value="KIL62445.1"/>
    <property type="molecule type" value="Genomic_DNA"/>
</dbReference>
<feature type="non-terminal residue" evidence="1">
    <location>
        <position position="55"/>
    </location>
</feature>
<dbReference type="HOGENOM" id="CLU_3037787_0_0_1"/>
<evidence type="ECO:0000313" key="2">
    <source>
        <dbReference type="Proteomes" id="UP000054549"/>
    </source>
</evidence>
<sequence length="55" mass="6150">MNITRRTVRMSSYETGGIRRQPTLIYLILRHLASTAQLDLDCARRSFGAGNVIGV</sequence>
<evidence type="ECO:0000313" key="1">
    <source>
        <dbReference type="EMBL" id="KIL62445.1"/>
    </source>
</evidence>
<name>A0A0C2SH43_AMAMK</name>
<accession>A0A0C2SH43</accession>
<organism evidence="1 2">
    <name type="scientific">Amanita muscaria (strain Koide BX008)</name>
    <dbReference type="NCBI Taxonomy" id="946122"/>
    <lineage>
        <taxon>Eukaryota</taxon>
        <taxon>Fungi</taxon>
        <taxon>Dikarya</taxon>
        <taxon>Basidiomycota</taxon>
        <taxon>Agaricomycotina</taxon>
        <taxon>Agaricomycetes</taxon>
        <taxon>Agaricomycetidae</taxon>
        <taxon>Agaricales</taxon>
        <taxon>Pluteineae</taxon>
        <taxon>Amanitaceae</taxon>
        <taxon>Amanita</taxon>
    </lineage>
</organism>
<gene>
    <name evidence="1" type="ORF">M378DRAFT_165650</name>
</gene>
<dbReference type="Proteomes" id="UP000054549">
    <property type="component" value="Unassembled WGS sequence"/>
</dbReference>
<proteinExistence type="predicted"/>
<reference evidence="1 2" key="1">
    <citation type="submission" date="2014-04" db="EMBL/GenBank/DDBJ databases">
        <title>Evolutionary Origins and Diversification of the Mycorrhizal Mutualists.</title>
        <authorList>
            <consortium name="DOE Joint Genome Institute"/>
            <consortium name="Mycorrhizal Genomics Consortium"/>
            <person name="Kohler A."/>
            <person name="Kuo A."/>
            <person name="Nagy L.G."/>
            <person name="Floudas D."/>
            <person name="Copeland A."/>
            <person name="Barry K.W."/>
            <person name="Cichocki N."/>
            <person name="Veneault-Fourrey C."/>
            <person name="LaButti K."/>
            <person name="Lindquist E.A."/>
            <person name="Lipzen A."/>
            <person name="Lundell T."/>
            <person name="Morin E."/>
            <person name="Murat C."/>
            <person name="Riley R."/>
            <person name="Ohm R."/>
            <person name="Sun H."/>
            <person name="Tunlid A."/>
            <person name="Henrissat B."/>
            <person name="Grigoriev I.V."/>
            <person name="Hibbett D.S."/>
            <person name="Martin F."/>
        </authorList>
    </citation>
    <scope>NUCLEOTIDE SEQUENCE [LARGE SCALE GENOMIC DNA]</scope>
    <source>
        <strain evidence="1 2">Koide BX008</strain>
    </source>
</reference>